<feature type="region of interest" description="Disordered" evidence="2">
    <location>
        <begin position="272"/>
        <end position="305"/>
    </location>
</feature>
<dbReference type="GO" id="GO:0045271">
    <property type="term" value="C:respiratory chain complex I"/>
    <property type="evidence" value="ECO:0007669"/>
    <property type="project" value="InterPro"/>
</dbReference>
<evidence type="ECO:0000313" key="3">
    <source>
        <dbReference type="Proteomes" id="UP000515160"/>
    </source>
</evidence>
<dbReference type="RefSeq" id="XP_034098685.1">
    <property type="nucleotide sequence ID" value="XM_034242794.2"/>
</dbReference>
<keyword evidence="3" id="KW-1185">Reference proteome</keyword>
<accession>A0A6P8WLD6</accession>
<organism evidence="3 4">
    <name type="scientific">Drosophila albomicans</name>
    <name type="common">Fruit fly</name>
    <dbReference type="NCBI Taxonomy" id="7291"/>
    <lineage>
        <taxon>Eukaryota</taxon>
        <taxon>Metazoa</taxon>
        <taxon>Ecdysozoa</taxon>
        <taxon>Arthropoda</taxon>
        <taxon>Hexapoda</taxon>
        <taxon>Insecta</taxon>
        <taxon>Pterygota</taxon>
        <taxon>Neoptera</taxon>
        <taxon>Endopterygota</taxon>
        <taxon>Diptera</taxon>
        <taxon>Brachycera</taxon>
        <taxon>Muscomorpha</taxon>
        <taxon>Ephydroidea</taxon>
        <taxon>Drosophilidae</taxon>
        <taxon>Drosophila</taxon>
    </lineage>
</organism>
<dbReference type="OrthoDB" id="6161911at2759"/>
<dbReference type="GO" id="GO:0005739">
    <property type="term" value="C:mitochondrion"/>
    <property type="evidence" value="ECO:0007669"/>
    <property type="project" value="InterPro"/>
</dbReference>
<dbReference type="AlphaFoldDB" id="A0A6P8WLD6"/>
<dbReference type="InterPro" id="IPR026193">
    <property type="entry name" value="NDUFV3"/>
</dbReference>
<evidence type="ECO:0000256" key="2">
    <source>
        <dbReference type="SAM" id="MobiDB-lite"/>
    </source>
</evidence>
<dbReference type="Pfam" id="PF15880">
    <property type="entry name" value="NDUFV3"/>
    <property type="match status" value="1"/>
</dbReference>
<dbReference type="GeneID" id="117564134"/>
<name>A0A6P8WLD6_DROAB</name>
<feature type="region of interest" description="Disordered" evidence="2">
    <location>
        <begin position="31"/>
        <end position="52"/>
    </location>
</feature>
<protein>
    <submittedName>
        <fullName evidence="4">Sperm-specific protein Don juan</fullName>
    </submittedName>
</protein>
<keyword evidence="1" id="KW-0175">Coiled coil</keyword>
<reference evidence="4" key="1">
    <citation type="submission" date="2025-08" db="UniProtKB">
        <authorList>
            <consortium name="RefSeq"/>
        </authorList>
    </citation>
    <scope>IDENTIFICATION</scope>
    <source>
        <strain evidence="4">15112-1751.03</strain>
        <tissue evidence="4">Whole Adult</tissue>
    </source>
</reference>
<evidence type="ECO:0000256" key="1">
    <source>
        <dbReference type="SAM" id="Coils"/>
    </source>
</evidence>
<sequence length="305" mass="35218">MFKLLLRSVRLPKVRAKCPQYLYLKRLSSKAFNTPRPPKDPPDEGYQPQSVDHEDIELADFVRPEAFRQFQSPDEVLGPGAGMSKEYKNPQYFGYHRFSYVELQNQSMELRDERRVSGGVQANMGEDDEDECPDDSIEAMMAQEAECNETLQAQAKDAEKDREKNKLKTWCVATEKKQEEIREVQKCEEIEKKKLQDSKSKSKNEKTIEKGAKEIMEECVKKMEKSAAAGECKEKVIKETLAELEKECKNLSKLNTKAEELKEKVKDVEKKIAKSQAKDDQCKNEKSDKKDEKKSDKCKKTDKNK</sequence>
<evidence type="ECO:0000313" key="4">
    <source>
        <dbReference type="RefSeq" id="XP_034098685.1"/>
    </source>
</evidence>
<feature type="coiled-coil region" evidence="1">
    <location>
        <begin position="141"/>
        <end position="168"/>
    </location>
</feature>
<dbReference type="Proteomes" id="UP000515160">
    <property type="component" value="Chromosome 2L"/>
</dbReference>
<gene>
    <name evidence="4" type="primary">LOC117564134</name>
</gene>
<proteinExistence type="predicted"/>